<dbReference type="AlphaFoldDB" id="A0AAV0WWP5"/>
<dbReference type="EMBL" id="CARXXK010000003">
    <property type="protein sequence ID" value="CAI6360455.1"/>
    <property type="molecule type" value="Genomic_DNA"/>
</dbReference>
<gene>
    <name evidence="1" type="ORF">MEUPH1_LOCUS15754</name>
</gene>
<protein>
    <submittedName>
        <fullName evidence="1">Uncharacterized protein</fullName>
    </submittedName>
</protein>
<dbReference type="Proteomes" id="UP001160148">
    <property type="component" value="Unassembled WGS sequence"/>
</dbReference>
<evidence type="ECO:0000313" key="1">
    <source>
        <dbReference type="EMBL" id="CAI6360455.1"/>
    </source>
</evidence>
<proteinExistence type="predicted"/>
<accession>A0AAV0WWP5</accession>
<name>A0AAV0WWP5_9HEMI</name>
<reference evidence="1 2" key="1">
    <citation type="submission" date="2023-01" db="EMBL/GenBank/DDBJ databases">
        <authorList>
            <person name="Whitehead M."/>
        </authorList>
    </citation>
    <scope>NUCLEOTIDE SEQUENCE [LARGE SCALE GENOMIC DNA]</scope>
</reference>
<sequence length="84" mass="9632">MTSIQQSVTKNVKNMCTRLETSNHHHLLNIYQTIGHEETARKRSKSIHDIVPKSENIMKIDDLLRARGIKSPSCQAMQCNLFVI</sequence>
<comment type="caution">
    <text evidence="1">The sequence shown here is derived from an EMBL/GenBank/DDBJ whole genome shotgun (WGS) entry which is preliminary data.</text>
</comment>
<evidence type="ECO:0000313" key="2">
    <source>
        <dbReference type="Proteomes" id="UP001160148"/>
    </source>
</evidence>
<organism evidence="1 2">
    <name type="scientific">Macrosiphum euphorbiae</name>
    <name type="common">potato aphid</name>
    <dbReference type="NCBI Taxonomy" id="13131"/>
    <lineage>
        <taxon>Eukaryota</taxon>
        <taxon>Metazoa</taxon>
        <taxon>Ecdysozoa</taxon>
        <taxon>Arthropoda</taxon>
        <taxon>Hexapoda</taxon>
        <taxon>Insecta</taxon>
        <taxon>Pterygota</taxon>
        <taxon>Neoptera</taxon>
        <taxon>Paraneoptera</taxon>
        <taxon>Hemiptera</taxon>
        <taxon>Sternorrhyncha</taxon>
        <taxon>Aphidomorpha</taxon>
        <taxon>Aphidoidea</taxon>
        <taxon>Aphididae</taxon>
        <taxon>Macrosiphini</taxon>
        <taxon>Macrosiphum</taxon>
    </lineage>
</organism>
<keyword evidence="2" id="KW-1185">Reference proteome</keyword>